<evidence type="ECO:0000313" key="2">
    <source>
        <dbReference type="Proteomes" id="UP000019376"/>
    </source>
</evidence>
<name>S8BAZ5_PENO1</name>
<protein>
    <submittedName>
        <fullName evidence="1">Uncharacterized protein</fullName>
    </submittedName>
</protein>
<gene>
    <name evidence="1" type="ORF">PDE_06981</name>
</gene>
<organism evidence="1 2">
    <name type="scientific">Penicillium oxalicum (strain 114-2 / CGMCC 5302)</name>
    <name type="common">Penicillium decumbens</name>
    <dbReference type="NCBI Taxonomy" id="933388"/>
    <lineage>
        <taxon>Eukaryota</taxon>
        <taxon>Fungi</taxon>
        <taxon>Dikarya</taxon>
        <taxon>Ascomycota</taxon>
        <taxon>Pezizomycotina</taxon>
        <taxon>Eurotiomycetes</taxon>
        <taxon>Eurotiomycetidae</taxon>
        <taxon>Eurotiales</taxon>
        <taxon>Aspergillaceae</taxon>
        <taxon>Penicillium</taxon>
    </lineage>
</organism>
<reference evidence="1 2" key="1">
    <citation type="journal article" date="2013" name="PLoS ONE">
        <title>Genomic and secretomic analyses reveal unique features of the lignocellulolytic enzyme system of Penicillium decumbens.</title>
        <authorList>
            <person name="Liu G."/>
            <person name="Zhang L."/>
            <person name="Wei X."/>
            <person name="Zou G."/>
            <person name="Qin Y."/>
            <person name="Ma L."/>
            <person name="Li J."/>
            <person name="Zheng H."/>
            <person name="Wang S."/>
            <person name="Wang C."/>
            <person name="Xun L."/>
            <person name="Zhao G.-P."/>
            <person name="Zhou Z."/>
            <person name="Qu Y."/>
        </authorList>
    </citation>
    <scope>NUCLEOTIDE SEQUENCE [LARGE SCALE GENOMIC DNA]</scope>
    <source>
        <strain evidence="2">114-2 / CGMCC 5302</strain>
    </source>
</reference>
<accession>S8BAZ5</accession>
<dbReference type="EMBL" id="KB644414">
    <property type="protein sequence ID" value="EPS32022.1"/>
    <property type="molecule type" value="Genomic_DNA"/>
</dbReference>
<keyword evidence="2" id="KW-1185">Reference proteome</keyword>
<dbReference type="HOGENOM" id="CLU_2469815_0_0_1"/>
<evidence type="ECO:0000313" key="1">
    <source>
        <dbReference type="EMBL" id="EPS32022.1"/>
    </source>
</evidence>
<dbReference type="Proteomes" id="UP000019376">
    <property type="component" value="Unassembled WGS sequence"/>
</dbReference>
<dbReference type="AlphaFoldDB" id="S8BAZ5"/>
<sequence>MKGDAQERKPWAGEGMDFSFQIRVVDYVVVDENDRMVYGGSNTFLVSRITTDDCGTEQEENKKKEWEKIPKWENRQKKKANDFVRPGS</sequence>
<proteinExistence type="predicted"/>